<name>A0A507FE60_9FUNG</name>
<dbReference type="Pfam" id="PF00026">
    <property type="entry name" value="Asp"/>
    <property type="match status" value="2"/>
</dbReference>
<dbReference type="PRINTS" id="PR00792">
    <property type="entry name" value="PEPSIN"/>
</dbReference>
<organism evidence="12 13">
    <name type="scientific">Chytriomyces confervae</name>
    <dbReference type="NCBI Taxonomy" id="246404"/>
    <lineage>
        <taxon>Eukaryota</taxon>
        <taxon>Fungi</taxon>
        <taxon>Fungi incertae sedis</taxon>
        <taxon>Chytridiomycota</taxon>
        <taxon>Chytridiomycota incertae sedis</taxon>
        <taxon>Chytridiomycetes</taxon>
        <taxon>Chytridiales</taxon>
        <taxon>Chytriomycetaceae</taxon>
        <taxon>Chytriomyces</taxon>
    </lineage>
</organism>
<accession>A0A507FE60</accession>
<evidence type="ECO:0000256" key="3">
    <source>
        <dbReference type="ARBA" id="ARBA00013205"/>
    </source>
</evidence>
<evidence type="ECO:0000256" key="5">
    <source>
        <dbReference type="ARBA" id="ARBA00022729"/>
    </source>
</evidence>
<dbReference type="InterPro" id="IPR021109">
    <property type="entry name" value="Peptidase_aspartic_dom_sf"/>
</dbReference>
<dbReference type="FunFam" id="2.40.70.10:FF:000115">
    <property type="entry name" value="Lysosomal aspartic protease"/>
    <property type="match status" value="1"/>
</dbReference>
<comment type="catalytic activity">
    <reaction evidence="1">
        <text>Hydrolysis of proteins with broad specificity similar to that of pepsin A, preferring hydrophobic residues at P1 and P1'. Clots milk and activates trypsinogen. Does not cleave 4-Gln-|-His-5, but does cleave 10-His-|-Leu-11 and 12-Val-|-Glu-13 in B chain of insulin.</text>
        <dbReference type="EC" id="3.4.23.21"/>
    </reaction>
</comment>
<feature type="domain" description="Peptidase A1" evidence="11">
    <location>
        <begin position="574"/>
        <end position="930"/>
    </location>
</feature>
<dbReference type="AlphaFoldDB" id="A0A507FE60"/>
<evidence type="ECO:0000256" key="7">
    <source>
        <dbReference type="ARBA" id="ARBA00022801"/>
    </source>
</evidence>
<feature type="active site" evidence="8">
    <location>
        <position position="315"/>
    </location>
</feature>
<feature type="disulfide bond" evidence="9">
    <location>
        <begin position="120"/>
        <end position="126"/>
    </location>
</feature>
<dbReference type="PROSITE" id="PS00141">
    <property type="entry name" value="ASP_PROTEASE"/>
    <property type="match status" value="1"/>
</dbReference>
<keyword evidence="6 10" id="KW-0064">Aspartyl protease</keyword>
<comment type="similarity">
    <text evidence="2 10">Belongs to the peptidase A1 family.</text>
</comment>
<proteinExistence type="inferred from homology"/>
<evidence type="ECO:0000313" key="12">
    <source>
        <dbReference type="EMBL" id="TPX74514.1"/>
    </source>
</evidence>
<dbReference type="InterPro" id="IPR033121">
    <property type="entry name" value="PEPTIDASE_A1"/>
</dbReference>
<evidence type="ECO:0000259" key="11">
    <source>
        <dbReference type="PROSITE" id="PS51767"/>
    </source>
</evidence>
<dbReference type="InterPro" id="IPR001969">
    <property type="entry name" value="Aspartic_peptidase_AS"/>
</dbReference>
<dbReference type="InterPro" id="IPR034164">
    <property type="entry name" value="Pepsin-like_dom"/>
</dbReference>
<evidence type="ECO:0000256" key="1">
    <source>
        <dbReference type="ARBA" id="ARBA00001130"/>
    </source>
</evidence>
<keyword evidence="4 10" id="KW-0645">Protease</keyword>
<evidence type="ECO:0000256" key="2">
    <source>
        <dbReference type="ARBA" id="ARBA00007447"/>
    </source>
</evidence>
<keyword evidence="9" id="KW-1015">Disulfide bond</keyword>
<dbReference type="GO" id="GO:0006508">
    <property type="term" value="P:proteolysis"/>
    <property type="evidence" value="ECO:0007669"/>
    <property type="project" value="UniProtKB-KW"/>
</dbReference>
<evidence type="ECO:0000256" key="6">
    <source>
        <dbReference type="ARBA" id="ARBA00022750"/>
    </source>
</evidence>
<evidence type="ECO:0000256" key="4">
    <source>
        <dbReference type="ARBA" id="ARBA00022670"/>
    </source>
</evidence>
<sequence>MNPSLLAALAGGSGAGGVMTFPLSRSEVNSVGGRNLYASLEGLGMDTWITPSNETETPAPEAGFASGGVAKSAIAPITMPLTDNKDFAYYIDLTIGTPGQKVRVTADTGSNQLWVGSARCNAAQRCQDKPNFMNETLSNTFKPIRSPIPTRIMYGKGSVMGNLATDSIQLGRIALPNQQFLLVEEEDPVMQHLINNTSNGIMGLSFVGGLEPVTFSMKNNGSNTKTLVHSMIAADMLAQPMFSMWLGYSGSDNVKWNGGEITFGGLNPKRFIGDVEYFPVTRNVTKGYYWALGIGGVEVQDSKIPVSGGLYAIIDSGSSFINVDKSTFNQILPILQRGTSQPTGAQFDPGSRLTQIPCENVQHLPSFSIIFQNSNTRFKIEGTSLAVRKVLNGVPVCVLGIVPGAFESPAGSVWIIGDVFLREYYTVYDFSQGGRVGFAMATDSVGAVIAASTVKKPLSSAVSIRTGWDACVHVLLLAKYLSFNRMVKWAQLCLVAATTLCHAVQAVQSDGVIRLGIEHASTASHDPLRIARIVDSMLGDDNTNGIDLGTLGQSMLAASNVEKIPLLDKSDTAYYAVVQLGTPGQRLRVIADTGSNALWAGSASCNLLRKCADSKEAFNETRSSTYIDLSNKTLSKIEYGSGKVSGYASNDTLQIGQQQLNKTGFLLVLQEDAALMELNNGSFNGVMGLAHVGGLAALDVVPGKPNLSTKTIMHHLIEKGLLAQPVFSLWLGTSGSDSENANGGEMTLGGIDTARIKGDVFYTQVSRAILNGYFWSPQLNMFSIAGKATTLPNQTYAIVDSGTSYIHVDRVSFNSVILPALQAGTTQATGAEFKDGSIVVPCANAKYLPSFGVSFSDKNSTFLTIDASQLVLKKSYMDEKGVKQQVCVVGITPDAVNAGNAGTLWVLGQVFLRSFYSVYDFSQGGRVGFAQLAVNATGTVVQVATVTGTSPTSGAAAGVSCLSVVVALSALLVL</sequence>
<dbReference type="PANTHER" id="PTHR47966">
    <property type="entry name" value="BETA-SITE APP-CLEAVING ENZYME, ISOFORM A-RELATED"/>
    <property type="match status" value="1"/>
</dbReference>
<dbReference type="PROSITE" id="PS51767">
    <property type="entry name" value="PEPTIDASE_A1"/>
    <property type="match status" value="2"/>
</dbReference>
<feature type="domain" description="Peptidase A1" evidence="11">
    <location>
        <begin position="89"/>
        <end position="439"/>
    </location>
</feature>
<dbReference type="InterPro" id="IPR001461">
    <property type="entry name" value="Aspartic_peptidase_A1"/>
</dbReference>
<keyword evidence="7 10" id="KW-0378">Hydrolase</keyword>
<dbReference type="Proteomes" id="UP000320333">
    <property type="component" value="Unassembled WGS sequence"/>
</dbReference>
<keyword evidence="13" id="KW-1185">Reference proteome</keyword>
<dbReference type="OrthoDB" id="2747330at2759"/>
<dbReference type="STRING" id="246404.A0A507FE60"/>
<dbReference type="Gene3D" id="2.40.70.10">
    <property type="entry name" value="Acid Proteases"/>
    <property type="match status" value="4"/>
</dbReference>
<protein>
    <recommendedName>
        <fullName evidence="3">rhizopuspepsin</fullName>
        <ecNumber evidence="3">3.4.23.21</ecNumber>
    </recommendedName>
</protein>
<reference evidence="12 13" key="1">
    <citation type="journal article" date="2019" name="Sci. Rep.">
        <title>Comparative genomics of chytrid fungi reveal insights into the obligate biotrophic and pathogenic lifestyle of Synchytrium endobioticum.</title>
        <authorList>
            <person name="van de Vossenberg B.T.L.H."/>
            <person name="Warris S."/>
            <person name="Nguyen H.D.T."/>
            <person name="van Gent-Pelzer M.P.E."/>
            <person name="Joly D.L."/>
            <person name="van de Geest H.C."/>
            <person name="Bonants P.J.M."/>
            <person name="Smith D.S."/>
            <person name="Levesque C.A."/>
            <person name="van der Lee T.A.J."/>
        </authorList>
    </citation>
    <scope>NUCLEOTIDE SEQUENCE [LARGE SCALE GENOMIC DNA]</scope>
    <source>
        <strain evidence="12 13">CBS 675.73</strain>
    </source>
</reference>
<evidence type="ECO:0000313" key="13">
    <source>
        <dbReference type="Proteomes" id="UP000320333"/>
    </source>
</evidence>
<feature type="disulfide bond" evidence="9">
    <location>
        <begin position="358"/>
        <end position="397"/>
    </location>
</feature>
<dbReference type="GO" id="GO:0004190">
    <property type="term" value="F:aspartic-type endopeptidase activity"/>
    <property type="evidence" value="ECO:0007669"/>
    <property type="project" value="UniProtKB-KW"/>
</dbReference>
<dbReference type="CDD" id="cd05471">
    <property type="entry name" value="pepsin_like"/>
    <property type="match status" value="2"/>
</dbReference>
<evidence type="ECO:0000256" key="9">
    <source>
        <dbReference type="PIRSR" id="PIRSR601461-2"/>
    </source>
</evidence>
<gene>
    <name evidence="12" type="ORF">CcCBS67573_g04209</name>
</gene>
<dbReference type="EC" id="3.4.23.21" evidence="3"/>
<dbReference type="EMBL" id="QEAP01000122">
    <property type="protein sequence ID" value="TPX74514.1"/>
    <property type="molecule type" value="Genomic_DNA"/>
</dbReference>
<dbReference type="PANTHER" id="PTHR47966:SF51">
    <property type="entry name" value="BETA-SITE APP-CLEAVING ENZYME, ISOFORM A-RELATED"/>
    <property type="match status" value="1"/>
</dbReference>
<evidence type="ECO:0000256" key="10">
    <source>
        <dbReference type="RuleBase" id="RU000454"/>
    </source>
</evidence>
<feature type="active site" evidence="8">
    <location>
        <position position="107"/>
    </location>
</feature>
<evidence type="ECO:0000256" key="8">
    <source>
        <dbReference type="PIRSR" id="PIRSR601461-1"/>
    </source>
</evidence>
<comment type="caution">
    <text evidence="12">The sequence shown here is derived from an EMBL/GenBank/DDBJ whole genome shotgun (WGS) entry which is preliminary data.</text>
</comment>
<dbReference type="SUPFAM" id="SSF50630">
    <property type="entry name" value="Acid proteases"/>
    <property type="match status" value="2"/>
</dbReference>
<keyword evidence="5" id="KW-0732">Signal</keyword>